<organism evidence="4 5">
    <name type="scientific">Terrihalobacillus insolitus</name>
    <dbReference type="NCBI Taxonomy" id="2950438"/>
    <lineage>
        <taxon>Bacteria</taxon>
        <taxon>Bacillati</taxon>
        <taxon>Bacillota</taxon>
        <taxon>Bacilli</taxon>
        <taxon>Bacillales</taxon>
        <taxon>Bacillaceae</taxon>
        <taxon>Terrihalobacillus</taxon>
    </lineage>
</organism>
<dbReference type="Gene3D" id="3.20.20.80">
    <property type="entry name" value="Glycosidases"/>
    <property type="match status" value="1"/>
</dbReference>
<gene>
    <name evidence="4" type="ORF">NC797_08470</name>
</gene>
<evidence type="ECO:0000256" key="1">
    <source>
        <dbReference type="ARBA" id="ARBA00022729"/>
    </source>
</evidence>
<sequence>MIVPENTNILWVDFLANGERLADEQEQEKLIQNALDSGVTHLIVDAKVPYGQTTYPSKYAYHISSWSDGMYDAWKNRDFLAEFLAKTKGTTLKVLANMDVFSEGITSSRDGMAYDKNEWQVTFYNDAVSSESNAAEYTDSATIFVNPIHPEVQVYEQAIVKEIISSYELDGLIIDRCRYPNIYGDFSDLSREKFESFIGEKVEKWPEDIYRIASETKAIQYGKHFGKWTEWRAVNIKTFVHDVRNIVKGYNSDLLFADYVGSWYPLYYSEGVNWASETYKPNLDWTSDTYHVSGLAEELDFLMTGCYYPEVYVEEAVTNGRPADWYSVEGAANLSLQVVKGSTPVIASLFLKDYQDHPEQFVKAINMCKEKTGGVMLFDAVYLENYEWWSYLPDELKKK</sequence>
<keyword evidence="1" id="KW-0732">Signal</keyword>
<dbReference type="RefSeq" id="WP_272436346.1">
    <property type="nucleotide sequence ID" value="NZ_JAMQKB010000006.1"/>
</dbReference>
<feature type="domain" description="Glycosyl hydrolase-like 10" evidence="2">
    <location>
        <begin position="14"/>
        <end position="256"/>
    </location>
</feature>
<reference evidence="4" key="1">
    <citation type="submission" date="2022-06" db="EMBL/GenBank/DDBJ databases">
        <title>Aquibacillus sp. a new bacterium isolated from soil saline samples.</title>
        <authorList>
            <person name="Galisteo C."/>
            <person name="De La Haba R."/>
            <person name="Sanchez-Porro C."/>
            <person name="Ventosa A."/>
        </authorList>
    </citation>
    <scope>NUCLEOTIDE SEQUENCE</scope>
    <source>
        <strain evidence="4">3ASR75-11</strain>
    </source>
</reference>
<evidence type="ECO:0000313" key="5">
    <source>
        <dbReference type="Proteomes" id="UP001145050"/>
    </source>
</evidence>
<dbReference type="EMBL" id="JAMQKB010000006">
    <property type="protein sequence ID" value="MDC3424543.1"/>
    <property type="molecule type" value="Genomic_DNA"/>
</dbReference>
<evidence type="ECO:0000313" key="4">
    <source>
        <dbReference type="EMBL" id="MDC3424543.1"/>
    </source>
</evidence>
<feature type="domain" description="DUF4985" evidence="3">
    <location>
        <begin position="283"/>
        <end position="392"/>
    </location>
</feature>
<protein>
    <submittedName>
        <fullName evidence="4">Family 10 glycosylhydrolase</fullName>
    </submittedName>
</protein>
<evidence type="ECO:0000259" key="2">
    <source>
        <dbReference type="Pfam" id="PF02638"/>
    </source>
</evidence>
<proteinExistence type="predicted"/>
<dbReference type="AlphaFoldDB" id="A0A9X3WTG5"/>
<dbReference type="PANTHER" id="PTHR43405:SF1">
    <property type="entry name" value="GLYCOSYL HYDROLASE DIGH"/>
    <property type="match status" value="1"/>
</dbReference>
<dbReference type="InterPro" id="IPR003790">
    <property type="entry name" value="GHL10"/>
</dbReference>
<dbReference type="InterPro" id="IPR032280">
    <property type="entry name" value="DUF4985"/>
</dbReference>
<keyword evidence="5" id="KW-1185">Reference proteome</keyword>
<accession>A0A9X3WTG5</accession>
<dbReference type="PANTHER" id="PTHR43405">
    <property type="entry name" value="GLYCOSYL HYDROLASE DIGH"/>
    <property type="match status" value="1"/>
</dbReference>
<dbReference type="Proteomes" id="UP001145050">
    <property type="component" value="Unassembled WGS sequence"/>
</dbReference>
<name>A0A9X3WTG5_9BACI</name>
<comment type="caution">
    <text evidence="4">The sequence shown here is derived from an EMBL/GenBank/DDBJ whole genome shotgun (WGS) entry which is preliminary data.</text>
</comment>
<dbReference type="Pfam" id="PF16373">
    <property type="entry name" value="DUF4985"/>
    <property type="match status" value="1"/>
</dbReference>
<dbReference type="Pfam" id="PF02638">
    <property type="entry name" value="GHL10"/>
    <property type="match status" value="1"/>
</dbReference>
<evidence type="ECO:0000259" key="3">
    <source>
        <dbReference type="Pfam" id="PF16373"/>
    </source>
</evidence>
<dbReference type="InterPro" id="IPR052177">
    <property type="entry name" value="Divisome_Glycosyl_Hydrolase"/>
</dbReference>